<evidence type="ECO:0000313" key="2">
    <source>
        <dbReference type="Proteomes" id="UP000295418"/>
    </source>
</evidence>
<dbReference type="RefSeq" id="WP_132419345.1">
    <property type="nucleotide sequence ID" value="NZ_SKFG01000020.1"/>
</dbReference>
<dbReference type="OrthoDB" id="2111564at2"/>
<dbReference type="EMBL" id="SKFG01000020">
    <property type="protein sequence ID" value="TCZ75380.1"/>
    <property type="molecule type" value="Genomic_DNA"/>
</dbReference>
<evidence type="ECO:0000313" key="1">
    <source>
        <dbReference type="EMBL" id="TCZ75380.1"/>
    </source>
</evidence>
<accession>A0A4R4E924</accession>
<protein>
    <submittedName>
        <fullName evidence="1">Uncharacterized protein</fullName>
    </submittedName>
</protein>
<dbReference type="AlphaFoldDB" id="A0A4R4E924"/>
<dbReference type="Proteomes" id="UP000295418">
    <property type="component" value="Unassembled WGS sequence"/>
</dbReference>
<reference evidence="1 2" key="1">
    <citation type="submission" date="2019-03" db="EMBL/GenBank/DDBJ databases">
        <authorList>
            <person name="Kim M.K.M."/>
        </authorList>
    </citation>
    <scope>NUCLEOTIDE SEQUENCE [LARGE SCALE GENOMIC DNA]</scope>
    <source>
        <strain evidence="1 2">18JY21-1</strain>
    </source>
</reference>
<sequence>MKRRSILPKKYQKTHDYIFDLHDLLANIIYSCENYELIGSEIQIKNEEDLSHIDSLEGENLWCWLENNNYDEVIFDMMIKQVYFAVLTDLCHFIYESLTCSERGKLTVAYALLRKPLKDNLLLLEWILSDANDFISKFKSGNSENFAPDKISGQRKLEIIKNAERIADTGLEQYMFIYEMRYSKKDDFSFERIWNKANHIVTTFNFYKTKSENLNFVFFDEKEHTEYWDYYYVSMPLIMYHITEVAISILNNFQVDTSAIVEMEKNERKFKFINYVNSIK</sequence>
<gene>
    <name evidence="1" type="ORF">E0485_17390</name>
</gene>
<keyword evidence="2" id="KW-1185">Reference proteome</keyword>
<name>A0A4R4E924_9BACL</name>
<organism evidence="1 2">
    <name type="scientific">Paenibacillus albiflavus</name>
    <dbReference type="NCBI Taxonomy" id="2545760"/>
    <lineage>
        <taxon>Bacteria</taxon>
        <taxon>Bacillati</taxon>
        <taxon>Bacillota</taxon>
        <taxon>Bacilli</taxon>
        <taxon>Bacillales</taxon>
        <taxon>Paenibacillaceae</taxon>
        <taxon>Paenibacillus</taxon>
    </lineage>
</organism>
<comment type="caution">
    <text evidence="1">The sequence shown here is derived from an EMBL/GenBank/DDBJ whole genome shotgun (WGS) entry which is preliminary data.</text>
</comment>
<proteinExistence type="predicted"/>